<protein>
    <recommendedName>
        <fullName evidence="2">Peroxin/Ferlin domain-containing protein</fullName>
    </recommendedName>
</protein>
<feature type="region of interest" description="Disordered" evidence="1">
    <location>
        <begin position="379"/>
        <end position="446"/>
    </location>
</feature>
<comment type="caution">
    <text evidence="3">The sequence shown here is derived from an EMBL/GenBank/DDBJ whole genome shotgun (WGS) entry which is preliminary data.</text>
</comment>
<dbReference type="Proteomes" id="UP001610432">
    <property type="component" value="Unassembled WGS sequence"/>
</dbReference>
<keyword evidence="4" id="KW-1185">Reference proteome</keyword>
<dbReference type="EMBL" id="JBFXLQ010000014">
    <property type="protein sequence ID" value="KAL2868348.1"/>
    <property type="molecule type" value="Genomic_DNA"/>
</dbReference>
<dbReference type="InterPro" id="IPR006614">
    <property type="entry name" value="Peroxin/Ferlin"/>
</dbReference>
<evidence type="ECO:0000313" key="3">
    <source>
        <dbReference type="EMBL" id="KAL2868348.1"/>
    </source>
</evidence>
<feature type="region of interest" description="Disordered" evidence="1">
    <location>
        <begin position="21"/>
        <end position="108"/>
    </location>
</feature>
<evidence type="ECO:0000313" key="4">
    <source>
        <dbReference type="Proteomes" id="UP001610432"/>
    </source>
</evidence>
<feature type="compositionally biased region" description="Low complexity" evidence="1">
    <location>
        <begin position="82"/>
        <end position="99"/>
    </location>
</feature>
<dbReference type="GeneID" id="98147805"/>
<evidence type="ECO:0000259" key="2">
    <source>
        <dbReference type="SMART" id="SM00694"/>
    </source>
</evidence>
<accession>A0ABR4LY94</accession>
<evidence type="ECO:0000256" key="1">
    <source>
        <dbReference type="SAM" id="MobiDB-lite"/>
    </source>
</evidence>
<dbReference type="PANTHER" id="PTHR23250:SF1">
    <property type="entry name" value="TECTONIN BETA-PROPELLER REPEAT-CONTAINING PROTEIN 1"/>
    <property type="match status" value="1"/>
</dbReference>
<dbReference type="RefSeq" id="XP_070887327.1">
    <property type="nucleotide sequence ID" value="XM_071032733.1"/>
</dbReference>
<proteinExistence type="predicted"/>
<dbReference type="SMART" id="SM00694">
    <property type="entry name" value="DysFC"/>
    <property type="match status" value="1"/>
</dbReference>
<dbReference type="InterPro" id="IPR051513">
    <property type="entry name" value="Tectonin_beta-prop"/>
</dbReference>
<name>A0ABR4LY94_9EURO</name>
<sequence length="484" mass="54658">MVLQLVDNTATAEQPALDTTCTQTTTTTGSGSRQWSRPPIRAGRSRRKYAKSQPARLGVADDTVADTEQPSSDERELIRAGTNTNTLTNANTAQETTNNGSQPPGQNAEHVLQQDFGAGAGTGTIHQSENHPKICGLKPGSELDILYENQRGWFFFGIPLYSDRSLLNIDPAPWMNADGKRSFVNITNAQVPDPSWEWAWRTWYVDMSGDVDEQGWQYAFSFVSSSWHGTYPFFHSFVRRRRWVRVRIKRASERHRRGQTGLEMGHMLNEDYFTIHSAVRSKRASSSERASRATRTSAELEEDGLLDEIKNIPTLMSAMKAAVVDREKLDTVKKFVEEGGDELYYLSDTIPEIMTRFVYQASRWQLLTYLKDVIQKLSQQEKQPRQEPGFHNRDTEGIRRKQEHLSKAAETAQCHLTGPEVLLEPPQSRRRGSAPDMMDLTPRTRSGSLLSRVSGRFAFKPIDNGGEMKGIPPEAEIGHDVHIY</sequence>
<gene>
    <name evidence="3" type="ORF">BJX67DRAFT_380153</name>
</gene>
<dbReference type="PANTHER" id="PTHR23250">
    <property type="entry name" value="DYSFERLIN-RELATED"/>
    <property type="match status" value="1"/>
</dbReference>
<feature type="domain" description="Peroxin/Ferlin" evidence="2">
    <location>
        <begin position="215"/>
        <end position="250"/>
    </location>
</feature>
<feature type="compositionally biased region" description="Basic and acidic residues" evidence="1">
    <location>
        <begin position="382"/>
        <end position="407"/>
    </location>
</feature>
<organism evidence="3 4">
    <name type="scientific">Aspergillus lucknowensis</name>
    <dbReference type="NCBI Taxonomy" id="176173"/>
    <lineage>
        <taxon>Eukaryota</taxon>
        <taxon>Fungi</taxon>
        <taxon>Dikarya</taxon>
        <taxon>Ascomycota</taxon>
        <taxon>Pezizomycotina</taxon>
        <taxon>Eurotiomycetes</taxon>
        <taxon>Eurotiomycetidae</taxon>
        <taxon>Eurotiales</taxon>
        <taxon>Aspergillaceae</taxon>
        <taxon>Aspergillus</taxon>
        <taxon>Aspergillus subgen. Nidulantes</taxon>
    </lineage>
</organism>
<reference evidence="3 4" key="1">
    <citation type="submission" date="2024-07" db="EMBL/GenBank/DDBJ databases">
        <title>Section-level genome sequencing and comparative genomics of Aspergillus sections Usti and Cavernicolus.</title>
        <authorList>
            <consortium name="Lawrence Berkeley National Laboratory"/>
            <person name="Nybo J.L."/>
            <person name="Vesth T.C."/>
            <person name="Theobald S."/>
            <person name="Frisvad J.C."/>
            <person name="Larsen T.O."/>
            <person name="Kjaerboelling I."/>
            <person name="Rothschild-Mancinelli K."/>
            <person name="Lyhne E.K."/>
            <person name="Kogle M.E."/>
            <person name="Barry K."/>
            <person name="Clum A."/>
            <person name="Na H."/>
            <person name="Ledsgaard L."/>
            <person name="Lin J."/>
            <person name="Lipzen A."/>
            <person name="Kuo A."/>
            <person name="Riley R."/>
            <person name="Mondo S."/>
            <person name="Labutti K."/>
            <person name="Haridas S."/>
            <person name="Pangalinan J."/>
            <person name="Salamov A.A."/>
            <person name="Simmons B.A."/>
            <person name="Magnuson J.K."/>
            <person name="Chen J."/>
            <person name="Drula E."/>
            <person name="Henrissat B."/>
            <person name="Wiebenga A."/>
            <person name="Lubbers R.J."/>
            <person name="Gomes A.C."/>
            <person name="Macurrencykelacurrency M.R."/>
            <person name="Stajich J."/>
            <person name="Grigoriev I.V."/>
            <person name="Mortensen U.H."/>
            <person name="De Vries R.P."/>
            <person name="Baker S.E."/>
            <person name="Andersen M.R."/>
        </authorList>
    </citation>
    <scope>NUCLEOTIDE SEQUENCE [LARGE SCALE GENOMIC DNA]</scope>
    <source>
        <strain evidence="3 4">CBS 449.75</strain>
    </source>
</reference>